<dbReference type="InterPro" id="IPR041709">
    <property type="entry name" value="EF-Tu_GTP-bd"/>
</dbReference>
<evidence type="ECO:0000256" key="11">
    <source>
        <dbReference type="ARBA" id="ARBA00022917"/>
    </source>
</evidence>
<evidence type="ECO:0000256" key="3">
    <source>
        <dbReference type="ARBA" id="ARBA00011245"/>
    </source>
</evidence>
<dbReference type="CDD" id="cd01884">
    <property type="entry name" value="EF_Tu"/>
    <property type="match status" value="1"/>
</dbReference>
<dbReference type="InterPro" id="IPR004160">
    <property type="entry name" value="Transl_elong_EFTu/EF1A_C"/>
</dbReference>
<evidence type="ECO:0000256" key="2">
    <source>
        <dbReference type="ARBA" id="ARBA00007249"/>
    </source>
</evidence>
<dbReference type="EMBL" id="FLQU01000469">
    <property type="protein sequence ID" value="SBS86077.1"/>
    <property type="molecule type" value="Genomic_DNA"/>
</dbReference>
<dbReference type="InterPro" id="IPR031157">
    <property type="entry name" value="G_TR_CS"/>
</dbReference>
<dbReference type="InterPro" id="IPR004161">
    <property type="entry name" value="EFTu-like_2"/>
</dbReference>
<dbReference type="PROSITE" id="PS00301">
    <property type="entry name" value="G_TR_1"/>
    <property type="match status" value="1"/>
</dbReference>
<dbReference type="GO" id="GO:0003924">
    <property type="term" value="F:GTPase activity"/>
    <property type="evidence" value="ECO:0007669"/>
    <property type="project" value="InterPro"/>
</dbReference>
<keyword evidence="10" id="KW-0933">Apicoplast</keyword>
<evidence type="ECO:0000256" key="9">
    <source>
        <dbReference type="ARBA" id="ARBA00022842"/>
    </source>
</evidence>
<keyword evidence="8" id="KW-0378">Hydrolase</keyword>
<dbReference type="CDD" id="cd03707">
    <property type="entry name" value="EFTU_III"/>
    <property type="match status" value="1"/>
</dbReference>
<dbReference type="PANTHER" id="PTHR43721:SF22">
    <property type="entry name" value="ELONGATION FACTOR TU, MITOCHONDRIAL"/>
    <property type="match status" value="1"/>
</dbReference>
<keyword evidence="12" id="KW-0342">GTP-binding</keyword>
<dbReference type="PRINTS" id="PR00315">
    <property type="entry name" value="ELONGATNFCT"/>
</dbReference>
<dbReference type="InterPro" id="IPR050055">
    <property type="entry name" value="EF-Tu_GTPase"/>
</dbReference>
<dbReference type="Pfam" id="PF03144">
    <property type="entry name" value="GTP_EFTU_D2"/>
    <property type="match status" value="1"/>
</dbReference>
<evidence type="ECO:0000256" key="5">
    <source>
        <dbReference type="ARBA" id="ARBA00022723"/>
    </source>
</evidence>
<dbReference type="GO" id="GO:0020011">
    <property type="term" value="C:apicoplast"/>
    <property type="evidence" value="ECO:0007669"/>
    <property type="project" value="UniProtKB-SubCell"/>
</dbReference>
<keyword evidence="10" id="KW-0934">Plastid</keyword>
<dbReference type="InterPro" id="IPR004541">
    <property type="entry name" value="Transl_elong_EFTu/EF1A_bac/org"/>
</dbReference>
<dbReference type="PROSITE" id="PS51722">
    <property type="entry name" value="G_TR_2"/>
    <property type="match status" value="1"/>
</dbReference>
<keyword evidence="5" id="KW-0479">Metal-binding</keyword>
<proteinExistence type="inferred from homology"/>
<comment type="similarity">
    <text evidence="2">Belongs to the TRAFAC class translation factor GTPase superfamily. Classic translation factor GTPase family. EF-Tu/EF-1A subfamily.</text>
</comment>
<reference evidence="16" key="1">
    <citation type="submission" date="2016-05" db="EMBL/GenBank/DDBJ databases">
        <authorList>
            <person name="Naeem Raeece"/>
        </authorList>
    </citation>
    <scope>NUCLEOTIDE SEQUENCE [LARGE SCALE GENOMIC DNA]</scope>
</reference>
<dbReference type="NCBIfam" id="NF009373">
    <property type="entry name" value="PRK12736.1"/>
    <property type="match status" value="1"/>
</dbReference>
<dbReference type="SUPFAM" id="SSF50465">
    <property type="entry name" value="EF-Tu/eEF-1alpha/eIF2-gamma C-terminal domain"/>
    <property type="match status" value="1"/>
</dbReference>
<dbReference type="GO" id="GO:0003746">
    <property type="term" value="F:translation elongation factor activity"/>
    <property type="evidence" value="ECO:0007669"/>
    <property type="project" value="UniProtKB-KW"/>
</dbReference>
<dbReference type="FunFam" id="3.40.50.300:FF:000576">
    <property type="entry name" value="Elongation factor Tu"/>
    <property type="match status" value="1"/>
</dbReference>
<dbReference type="FunFam" id="2.40.30.10:FF:000001">
    <property type="entry name" value="Elongation factor Tu"/>
    <property type="match status" value="1"/>
</dbReference>
<comment type="subcellular location">
    <subcellularLocation>
        <location evidence="1">Plastid</location>
        <location evidence="1">Apicoplast</location>
    </subcellularLocation>
</comment>
<organism evidence="15 16">
    <name type="scientific">Plasmodium ovale curtisi</name>
    <dbReference type="NCBI Taxonomy" id="864141"/>
    <lineage>
        <taxon>Eukaryota</taxon>
        <taxon>Sar</taxon>
        <taxon>Alveolata</taxon>
        <taxon>Apicomplexa</taxon>
        <taxon>Aconoidasida</taxon>
        <taxon>Haemosporida</taxon>
        <taxon>Plasmodiidae</taxon>
        <taxon>Plasmodium</taxon>
        <taxon>Plasmodium (Plasmodium)</taxon>
    </lineage>
</organism>
<dbReference type="GO" id="GO:0046872">
    <property type="term" value="F:metal ion binding"/>
    <property type="evidence" value="ECO:0007669"/>
    <property type="project" value="UniProtKB-KW"/>
</dbReference>
<evidence type="ECO:0000256" key="10">
    <source>
        <dbReference type="ARBA" id="ARBA00022887"/>
    </source>
</evidence>
<dbReference type="NCBIfam" id="NF000766">
    <property type="entry name" value="PRK00049.1"/>
    <property type="match status" value="1"/>
</dbReference>
<keyword evidence="7 15" id="KW-0251">Elongation factor</keyword>
<dbReference type="SUPFAM" id="SSF52540">
    <property type="entry name" value="P-loop containing nucleoside triphosphate hydrolases"/>
    <property type="match status" value="1"/>
</dbReference>
<evidence type="ECO:0000256" key="12">
    <source>
        <dbReference type="ARBA" id="ARBA00023134"/>
    </source>
</evidence>
<dbReference type="GO" id="GO:0005525">
    <property type="term" value="F:GTP binding"/>
    <property type="evidence" value="ECO:0007669"/>
    <property type="project" value="UniProtKB-KW"/>
</dbReference>
<evidence type="ECO:0000256" key="13">
    <source>
        <dbReference type="RuleBase" id="RU004061"/>
    </source>
</evidence>
<name>A0A1A8W4K2_PLAOA</name>
<dbReference type="InterPro" id="IPR009000">
    <property type="entry name" value="Transl_B-barrel_sf"/>
</dbReference>
<dbReference type="Pfam" id="PF03143">
    <property type="entry name" value="GTP_EFTU_D3"/>
    <property type="match status" value="1"/>
</dbReference>
<keyword evidence="4" id="KW-0963">Cytoplasm</keyword>
<dbReference type="NCBIfam" id="NF009372">
    <property type="entry name" value="PRK12735.1"/>
    <property type="match status" value="1"/>
</dbReference>
<evidence type="ECO:0000313" key="15">
    <source>
        <dbReference type="EMBL" id="SBS86077.1"/>
    </source>
</evidence>
<sequence>MYVPCSWALTTVTYSHDEGGRERGGGEAREIGVPKSFACQGISPTSSSLAFAEGKHSSPATSIPQVYAHSQLICILRRMLKPTWSLLRVLPTGEAIGGRLAQLSSLHRSSLPLVLPLPPMHACRGFAIGVFERKKPHMNIGTIGHVDHGKTTLTAAITKVCSSFNRGTFKSYEDIDKTPEEQKRGITINATHVEYETEKRHYSHIDCPGHLDYIKNMITGTSQMDGSILVVSAYDGLMPQTKEHVLLSKQIGIENIIVYMNKMDVCEDNELVDLVELEIRELLSFHKYDGDNIPFIKGSALKALNDDNSSYGIPSILQLLDACDNYIVEPKRKTNLPFLMSIDDVLQISGKGTVATGRVEQGTLKVNDTVEILGIKDKTIKTIITGIEMFRKTLDTAQAGDQIGIMLKNVKKGDITRGMVVTKMANMKTYTKFESDIYVLKNEEGGRKNPFSSYYRPQAYIRTADVNCAVILGDDTQIANPGDNIKCTIELMYPLAITCGLRFSLREGGKTVAASGVITKIV</sequence>
<gene>
    <name evidence="15" type="ORF">POVCU2_0035100</name>
</gene>
<dbReference type="SUPFAM" id="SSF50447">
    <property type="entry name" value="Translation proteins"/>
    <property type="match status" value="1"/>
</dbReference>
<feature type="domain" description="Tr-type G" evidence="14">
    <location>
        <begin position="135"/>
        <end position="331"/>
    </location>
</feature>
<keyword evidence="9" id="KW-0460">Magnesium</keyword>
<keyword evidence="11" id="KW-0648">Protein biosynthesis</keyword>
<dbReference type="InterPro" id="IPR009001">
    <property type="entry name" value="Transl_elong_EF1A/Init_IF2_C"/>
</dbReference>
<evidence type="ECO:0000256" key="7">
    <source>
        <dbReference type="ARBA" id="ARBA00022768"/>
    </source>
</evidence>
<protein>
    <recommendedName>
        <fullName evidence="13">Elongation factor Tu</fullName>
    </recommendedName>
</protein>
<dbReference type="InterPro" id="IPR027417">
    <property type="entry name" value="P-loop_NTPase"/>
</dbReference>
<dbReference type="NCBIfam" id="TIGR00485">
    <property type="entry name" value="EF-Tu"/>
    <property type="match status" value="1"/>
</dbReference>
<dbReference type="CDD" id="cd03697">
    <property type="entry name" value="EFTU_II"/>
    <property type="match status" value="1"/>
</dbReference>
<dbReference type="GO" id="GO:0005739">
    <property type="term" value="C:mitochondrion"/>
    <property type="evidence" value="ECO:0007669"/>
    <property type="project" value="TreeGrafter"/>
</dbReference>
<dbReference type="Gene3D" id="3.40.50.300">
    <property type="entry name" value="P-loop containing nucleotide triphosphate hydrolases"/>
    <property type="match status" value="1"/>
</dbReference>
<keyword evidence="6" id="KW-0547">Nucleotide-binding</keyword>
<dbReference type="Pfam" id="PF00009">
    <property type="entry name" value="GTP_EFTU"/>
    <property type="match status" value="1"/>
</dbReference>
<dbReference type="PANTHER" id="PTHR43721">
    <property type="entry name" value="ELONGATION FACTOR TU-RELATED"/>
    <property type="match status" value="1"/>
</dbReference>
<dbReference type="InterPro" id="IPR033720">
    <property type="entry name" value="EFTU_2"/>
</dbReference>
<evidence type="ECO:0000256" key="1">
    <source>
        <dbReference type="ARBA" id="ARBA00004467"/>
    </source>
</evidence>
<dbReference type="InterPro" id="IPR000795">
    <property type="entry name" value="T_Tr_GTP-bd_dom"/>
</dbReference>
<dbReference type="Gene3D" id="2.40.30.10">
    <property type="entry name" value="Translation factors"/>
    <property type="match status" value="2"/>
</dbReference>
<evidence type="ECO:0000256" key="4">
    <source>
        <dbReference type="ARBA" id="ARBA00022490"/>
    </source>
</evidence>
<accession>A0A1A8W4K2</accession>
<evidence type="ECO:0000256" key="6">
    <source>
        <dbReference type="ARBA" id="ARBA00022741"/>
    </source>
</evidence>
<comment type="subunit">
    <text evidence="3">Monomer.</text>
</comment>
<dbReference type="Proteomes" id="UP000078560">
    <property type="component" value="Unassembled WGS sequence"/>
</dbReference>
<evidence type="ECO:0000313" key="16">
    <source>
        <dbReference type="Proteomes" id="UP000078560"/>
    </source>
</evidence>
<dbReference type="GO" id="GO:0070125">
    <property type="term" value="P:mitochondrial translational elongation"/>
    <property type="evidence" value="ECO:0007669"/>
    <property type="project" value="TreeGrafter"/>
</dbReference>
<dbReference type="AlphaFoldDB" id="A0A1A8W4K2"/>
<evidence type="ECO:0000256" key="8">
    <source>
        <dbReference type="ARBA" id="ARBA00022801"/>
    </source>
</evidence>
<evidence type="ECO:0000259" key="14">
    <source>
        <dbReference type="PROSITE" id="PS51722"/>
    </source>
</evidence>